<dbReference type="PRINTS" id="PR00081">
    <property type="entry name" value="GDHRDH"/>
</dbReference>
<comment type="similarity">
    <text evidence="1 3">Belongs to the short-chain dehydrogenases/reductases (SDR) family.</text>
</comment>
<comment type="caution">
    <text evidence="4">The sequence shown here is derived from an EMBL/GenBank/DDBJ whole genome shotgun (WGS) entry which is preliminary data.</text>
</comment>
<dbReference type="InterPro" id="IPR036291">
    <property type="entry name" value="NAD(P)-bd_dom_sf"/>
</dbReference>
<evidence type="ECO:0000256" key="2">
    <source>
        <dbReference type="ARBA" id="ARBA00023002"/>
    </source>
</evidence>
<keyword evidence="5" id="KW-1185">Reference proteome</keyword>
<dbReference type="CDD" id="cd05374">
    <property type="entry name" value="17beta-HSD-like_SDR_c"/>
    <property type="match status" value="1"/>
</dbReference>
<dbReference type="PRINTS" id="PR00080">
    <property type="entry name" value="SDRFAMILY"/>
</dbReference>
<dbReference type="SUPFAM" id="SSF51735">
    <property type="entry name" value="NAD(P)-binding Rossmann-fold domains"/>
    <property type="match status" value="1"/>
</dbReference>
<dbReference type="Gene3D" id="3.40.50.720">
    <property type="entry name" value="NAD(P)-binding Rossmann-like Domain"/>
    <property type="match status" value="1"/>
</dbReference>
<dbReference type="RefSeq" id="WP_310920046.1">
    <property type="nucleotide sequence ID" value="NZ_JAMQON010000003.1"/>
</dbReference>
<dbReference type="Proteomes" id="UP001259659">
    <property type="component" value="Unassembled WGS sequence"/>
</dbReference>
<evidence type="ECO:0000256" key="1">
    <source>
        <dbReference type="ARBA" id="ARBA00006484"/>
    </source>
</evidence>
<dbReference type="Pfam" id="PF00106">
    <property type="entry name" value="adh_short"/>
    <property type="match status" value="1"/>
</dbReference>
<gene>
    <name evidence="4" type="ORF">NDI56_13340</name>
</gene>
<proteinExistence type="inferred from homology"/>
<dbReference type="InterPro" id="IPR002347">
    <property type="entry name" value="SDR_fam"/>
</dbReference>
<accession>A0ABU2FDP0</accession>
<dbReference type="PANTHER" id="PTHR44169:SF6">
    <property type="entry name" value="NADPH-DEPENDENT 1-ACYLDIHYDROXYACETONE PHOSPHATE REDUCTASE"/>
    <property type="match status" value="1"/>
</dbReference>
<evidence type="ECO:0000313" key="5">
    <source>
        <dbReference type="Proteomes" id="UP001259659"/>
    </source>
</evidence>
<keyword evidence="2" id="KW-0560">Oxidoreductase</keyword>
<evidence type="ECO:0000313" key="4">
    <source>
        <dbReference type="EMBL" id="MDS0260382.1"/>
    </source>
</evidence>
<reference evidence="4 5" key="1">
    <citation type="submission" date="2022-06" db="EMBL/GenBank/DDBJ databases">
        <title>Haloarcula sp. a new haloarchaeum isolate from saline soil.</title>
        <authorList>
            <person name="Strakova D."/>
            <person name="Galisteo C."/>
            <person name="Sanchez-Porro C."/>
            <person name="Ventosa A."/>
        </authorList>
    </citation>
    <scope>NUCLEOTIDE SEQUENCE [LARGE SCALE GENOMIC DNA]</scope>
    <source>
        <strain evidence="4 5">S1CR25-12</strain>
    </source>
</reference>
<evidence type="ECO:0000256" key="3">
    <source>
        <dbReference type="RuleBase" id="RU000363"/>
    </source>
</evidence>
<sequence length="282" mass="30511">MTSDAEPVVLLTGAGSGIGAATARAFAARGWTVYATDVSTPLPERVRERCRTRELDVTSDEQCRAVADAVRAETGGVDCLVNNAGYAAPGPIEDVDPEVVRDVFDVVAHGPHRLARAVLPEMRRAGGRIVNVSSVLGRNAYPGMGAYSGAKAALSSMTDALRMELADNPAVHVSLVEPAWVETTFAENARGKLADDRTADYDAVYEDLERGWGLDGGPLAMAPERVAARILDAATEDDPRARYTVGRPAALLRWTERLPAWLSDPAVRWFGRLTTRLARWWR</sequence>
<dbReference type="PROSITE" id="PS00061">
    <property type="entry name" value="ADH_SHORT"/>
    <property type="match status" value="1"/>
</dbReference>
<dbReference type="EMBL" id="JAMQON010000003">
    <property type="protein sequence ID" value="MDS0260382.1"/>
    <property type="molecule type" value="Genomic_DNA"/>
</dbReference>
<dbReference type="InterPro" id="IPR020904">
    <property type="entry name" value="Sc_DH/Rdtase_CS"/>
</dbReference>
<name>A0ABU2FDP0_9EURY</name>
<protein>
    <submittedName>
        <fullName evidence="4">SDR family oxidoreductase</fullName>
    </submittedName>
</protein>
<dbReference type="PANTHER" id="PTHR44169">
    <property type="entry name" value="NADPH-DEPENDENT 1-ACYLDIHYDROXYACETONE PHOSPHATE REDUCTASE"/>
    <property type="match status" value="1"/>
</dbReference>
<organism evidence="4 5">
    <name type="scientific">Haloarcula saliterrae</name>
    <dbReference type="NCBI Taxonomy" id="2950534"/>
    <lineage>
        <taxon>Archaea</taxon>
        <taxon>Methanobacteriati</taxon>
        <taxon>Methanobacteriota</taxon>
        <taxon>Stenosarchaea group</taxon>
        <taxon>Halobacteria</taxon>
        <taxon>Halobacteriales</taxon>
        <taxon>Haloarculaceae</taxon>
        <taxon>Haloarcula</taxon>
    </lineage>
</organism>